<dbReference type="RefSeq" id="WP_194702972.1">
    <property type="nucleotide sequence ID" value="NZ_JADKNH010000010.1"/>
</dbReference>
<dbReference type="SUPFAM" id="SSF51338">
    <property type="entry name" value="Composite domain of metallo-dependent hydrolases"/>
    <property type="match status" value="1"/>
</dbReference>
<dbReference type="Gene3D" id="2.30.40.10">
    <property type="entry name" value="Urease, subunit C, domain 1"/>
    <property type="match status" value="1"/>
</dbReference>
<sequence>MKETILIQHATVICEGHPLNGKVADIYIEAGKIRAVGEDLTYTGPRYDATGKYVSPGFIDAHVHCYHGKTAIGISPDDIGVRYGVTTLIDAGTSGADTLQDFKENIIDNAVTRVLVLLNVATSGLLTLNELADPEAINAMRIREALEQYGPLIVGLKARASSSVLGTMGITPIQRAAELAQLNDLPLVVHIGNAPPDIETVVDSIPEKGIITHMYHNKPNGLFTESGSPKLQTSDARQRQVKFDVGHGSSSFSFEIAEKAIRAGFEPDMISSDLYDKNRQHPVRSLVRVMNKLLASGMSVDDCIACVTTNVKANLNLKDRGDLSLGALGDLTIFELEKGTFEWEDSVGDKRMGTIKIKPVLTVLGGTEYQIDNGGL</sequence>
<gene>
    <name evidence="1" type="ORF">ISU02_16595</name>
</gene>
<organism evidence="1 2">
    <name type="scientific">Fusibacter ferrireducens</name>
    <dbReference type="NCBI Taxonomy" id="2785058"/>
    <lineage>
        <taxon>Bacteria</taxon>
        <taxon>Bacillati</taxon>
        <taxon>Bacillota</taxon>
        <taxon>Clostridia</taxon>
        <taxon>Eubacteriales</taxon>
        <taxon>Eubacteriales Family XII. Incertae Sedis</taxon>
        <taxon>Fusibacter</taxon>
    </lineage>
</organism>
<dbReference type="NCBIfam" id="NF006689">
    <property type="entry name" value="PRK09237.1"/>
    <property type="match status" value="1"/>
</dbReference>
<dbReference type="InterPro" id="IPR032466">
    <property type="entry name" value="Metal_Hydrolase"/>
</dbReference>
<dbReference type="PANTHER" id="PTHR42717">
    <property type="entry name" value="DIHYDROOROTASE-RELATED"/>
    <property type="match status" value="1"/>
</dbReference>
<evidence type="ECO:0000313" key="2">
    <source>
        <dbReference type="Proteomes" id="UP000614200"/>
    </source>
</evidence>
<dbReference type="PIRSF" id="PIRSF039004">
    <property type="entry name" value="ADE_EF_0837"/>
    <property type="match status" value="1"/>
</dbReference>
<dbReference type="Gene3D" id="3.20.20.140">
    <property type="entry name" value="Metal-dependent hydrolases"/>
    <property type="match status" value="1"/>
</dbReference>
<dbReference type="InterPro" id="IPR011059">
    <property type="entry name" value="Metal-dep_hydrolase_composite"/>
</dbReference>
<dbReference type="InterPro" id="IPR020043">
    <property type="entry name" value="Deacetylase_Atu3266-like"/>
</dbReference>
<keyword evidence="2" id="KW-1185">Reference proteome</keyword>
<accession>A0ABR9ZW95</accession>
<dbReference type="PANTHER" id="PTHR42717:SF1">
    <property type="entry name" value="IMIDAZOLONEPROPIONASE AND RELATED AMIDOHYDROLASES"/>
    <property type="match status" value="1"/>
</dbReference>
<evidence type="ECO:0000313" key="1">
    <source>
        <dbReference type="EMBL" id="MBF4694734.1"/>
    </source>
</evidence>
<dbReference type="SUPFAM" id="SSF51556">
    <property type="entry name" value="Metallo-dependent hydrolases"/>
    <property type="match status" value="1"/>
</dbReference>
<dbReference type="Pfam" id="PF22647">
    <property type="entry name" value="EF_0837-like_N"/>
    <property type="match status" value="1"/>
</dbReference>
<name>A0ABR9ZW95_9FIRM</name>
<comment type="caution">
    <text evidence="1">The sequence shown here is derived from an EMBL/GenBank/DDBJ whole genome shotgun (WGS) entry which is preliminary data.</text>
</comment>
<dbReference type="Proteomes" id="UP000614200">
    <property type="component" value="Unassembled WGS sequence"/>
</dbReference>
<dbReference type="EMBL" id="JADKNH010000010">
    <property type="protein sequence ID" value="MBF4694734.1"/>
    <property type="molecule type" value="Genomic_DNA"/>
</dbReference>
<proteinExistence type="predicted"/>
<protein>
    <submittedName>
        <fullName evidence="1">Amidohydrolase/deacetylase family metallohydrolase</fullName>
    </submittedName>
</protein>
<reference evidence="1 2" key="1">
    <citation type="submission" date="2020-11" db="EMBL/GenBank/DDBJ databases">
        <title>Fusibacter basophilias sp. nov.</title>
        <authorList>
            <person name="Qiu D."/>
        </authorList>
    </citation>
    <scope>NUCLEOTIDE SEQUENCE [LARGE SCALE GENOMIC DNA]</scope>
    <source>
        <strain evidence="1 2">Q10-2</strain>
    </source>
</reference>